<dbReference type="AlphaFoldDB" id="A0A4Y5SU50"/>
<keyword evidence="1" id="KW-1133">Transmembrane helix</keyword>
<evidence type="ECO:0000313" key="3">
    <source>
        <dbReference type="Proteomes" id="UP000296374"/>
    </source>
</evidence>
<feature type="transmembrane region" description="Helical" evidence="1">
    <location>
        <begin position="18"/>
        <end position="40"/>
    </location>
</feature>
<gene>
    <name evidence="2" type="ORF">E4191_20450</name>
</gene>
<protein>
    <recommendedName>
        <fullName evidence="4">Type II secretion system protein N</fullName>
    </recommendedName>
</protein>
<keyword evidence="1" id="KW-0472">Membrane</keyword>
<name>A0A4Y5SU50_9RHOB</name>
<dbReference type="RefSeq" id="WP_139616208.1">
    <property type="nucleotide sequence ID" value="NZ_CP040763.1"/>
</dbReference>
<accession>A0A4Y5SU50</accession>
<organism evidence="2 3">
    <name type="scientific">Paracoccus liaowanqingii</name>
    <dbReference type="NCBI Taxonomy" id="2560053"/>
    <lineage>
        <taxon>Bacteria</taxon>
        <taxon>Pseudomonadati</taxon>
        <taxon>Pseudomonadota</taxon>
        <taxon>Alphaproteobacteria</taxon>
        <taxon>Rhodobacterales</taxon>
        <taxon>Paracoccaceae</taxon>
        <taxon>Paracoccus</taxon>
    </lineage>
</organism>
<evidence type="ECO:0000256" key="1">
    <source>
        <dbReference type="SAM" id="Phobius"/>
    </source>
</evidence>
<keyword evidence="2" id="KW-0614">Plasmid</keyword>
<dbReference type="KEGG" id="plia:E4191_20450"/>
<sequence>MPEAIDTRSDGKSRLRTVVLSSSVVLLGIIALSVGLVWYMPARVVVHHANLPLGEAVVSGRALAGAADLPQGYRAEWRINAGRSLLAFSPTFDVTAIGLGADLRGRVSLLPGKYTLRALSGTVGWPMVTQLMPGLAIGCDLTASFDDLAVRQAGAARDASGGLRTGPGSCARLDGSVSGVPVPALIATLNGVEDGVQGVLAAQSAPDTPFATATLTDQNRLILRVHAAGARLVPGMPATSDSEIELPLSAILP</sequence>
<geneLocation type="plasmid" evidence="2 3">
    <name>unnamed4</name>
</geneLocation>
<evidence type="ECO:0008006" key="4">
    <source>
        <dbReference type="Google" id="ProtNLM"/>
    </source>
</evidence>
<reference evidence="3" key="1">
    <citation type="submission" date="2019-05" db="EMBL/GenBank/DDBJ databases">
        <title>Tamlana fucoidanivorans sp. nov., isolated from the surface of algae collected from Fujian province in China.</title>
        <authorList>
            <person name="Li J."/>
        </authorList>
    </citation>
    <scope>NUCLEOTIDE SEQUENCE [LARGE SCALE GENOMIC DNA]</scope>
    <source>
        <strain evidence="3">2251</strain>
        <plasmid evidence="3">unnamed4</plasmid>
    </source>
</reference>
<dbReference type="Proteomes" id="UP000296374">
    <property type="component" value="Plasmid unnamed4"/>
</dbReference>
<dbReference type="EMBL" id="CP040763">
    <property type="protein sequence ID" value="QDA36473.1"/>
    <property type="molecule type" value="Genomic_DNA"/>
</dbReference>
<evidence type="ECO:0000313" key="2">
    <source>
        <dbReference type="EMBL" id="QDA36473.1"/>
    </source>
</evidence>
<keyword evidence="1" id="KW-0812">Transmembrane</keyword>
<proteinExistence type="predicted"/>